<evidence type="ECO:0000256" key="1">
    <source>
        <dbReference type="ARBA" id="ARBA00004126"/>
    </source>
</evidence>
<feature type="transmembrane region" description="Helical" evidence="11">
    <location>
        <begin position="126"/>
        <end position="156"/>
    </location>
</feature>
<protein>
    <recommendedName>
        <fullName evidence="4">Transmembrane protein 18</fullName>
    </recommendedName>
</protein>
<evidence type="ECO:0000256" key="10">
    <source>
        <dbReference type="ARBA" id="ARBA00023242"/>
    </source>
</evidence>
<keyword evidence="13" id="KW-1185">Reference proteome</keyword>
<evidence type="ECO:0000313" key="13">
    <source>
        <dbReference type="Proteomes" id="UP001497444"/>
    </source>
</evidence>
<comment type="similarity">
    <text evidence="3">Belongs to the TMEM18 family.</text>
</comment>
<evidence type="ECO:0000256" key="11">
    <source>
        <dbReference type="SAM" id="Phobius"/>
    </source>
</evidence>
<evidence type="ECO:0000256" key="6">
    <source>
        <dbReference type="ARBA" id="ARBA00022989"/>
    </source>
</evidence>
<keyword evidence="5 11" id="KW-0812">Transmembrane</keyword>
<reference evidence="12" key="1">
    <citation type="submission" date="2024-02" db="EMBL/GenBank/DDBJ databases">
        <authorList>
            <consortium name="ELIXIR-Norway"/>
            <consortium name="Elixir Norway"/>
        </authorList>
    </citation>
    <scope>NUCLEOTIDE SEQUENCE</scope>
</reference>
<feature type="transmembrane region" description="Helical" evidence="11">
    <location>
        <begin position="62"/>
        <end position="79"/>
    </location>
</feature>
<evidence type="ECO:0000256" key="5">
    <source>
        <dbReference type="ARBA" id="ARBA00022692"/>
    </source>
</evidence>
<sequence length="177" mass="19934">MDVASPFASSMDQMAVMIEGVTEEMRKQLKKARGGGGAGGEQRSFLDPLLGFVHAVDWTEPWLVGLIVFHITLLVLAVASRKHSNVQMAMFFCVLLCVYVAERMNIYLHRHWKSFARQPYFDSHGVFLSVVWSGPLLLVSALILVNSLFTLTSLMVKWKRAELKHRALASAKKNKEQ</sequence>
<keyword evidence="6 11" id="KW-1133">Transmembrane helix</keyword>
<evidence type="ECO:0000256" key="4">
    <source>
        <dbReference type="ARBA" id="ARBA00014253"/>
    </source>
</evidence>
<dbReference type="InterPro" id="IPR026721">
    <property type="entry name" value="TMEM18"/>
</dbReference>
<comment type="subcellular location">
    <subcellularLocation>
        <location evidence="2">Endomembrane system</location>
        <topology evidence="2">Multi-pass membrane protein</topology>
    </subcellularLocation>
    <subcellularLocation>
        <location evidence="1">Nucleus membrane</location>
    </subcellularLocation>
</comment>
<gene>
    <name evidence="12" type="ORF">CSSPJE1EN1_LOCUS5361</name>
</gene>
<proteinExistence type="inferred from homology"/>
<evidence type="ECO:0000256" key="2">
    <source>
        <dbReference type="ARBA" id="ARBA00004127"/>
    </source>
</evidence>
<keyword evidence="8" id="KW-0238">DNA-binding</keyword>
<organism evidence="12 13">
    <name type="scientific">Sphagnum jensenii</name>
    <dbReference type="NCBI Taxonomy" id="128206"/>
    <lineage>
        <taxon>Eukaryota</taxon>
        <taxon>Viridiplantae</taxon>
        <taxon>Streptophyta</taxon>
        <taxon>Embryophyta</taxon>
        <taxon>Bryophyta</taxon>
        <taxon>Sphagnophytina</taxon>
        <taxon>Sphagnopsida</taxon>
        <taxon>Sphagnales</taxon>
        <taxon>Sphagnaceae</taxon>
        <taxon>Sphagnum</taxon>
    </lineage>
</organism>
<evidence type="ECO:0000256" key="3">
    <source>
        <dbReference type="ARBA" id="ARBA00009971"/>
    </source>
</evidence>
<dbReference type="EMBL" id="OZ020107">
    <property type="protein sequence ID" value="CAK9259883.1"/>
    <property type="molecule type" value="Genomic_DNA"/>
</dbReference>
<evidence type="ECO:0000256" key="9">
    <source>
        <dbReference type="ARBA" id="ARBA00023136"/>
    </source>
</evidence>
<feature type="transmembrane region" description="Helical" evidence="11">
    <location>
        <begin position="86"/>
        <end position="106"/>
    </location>
</feature>
<evidence type="ECO:0000313" key="12">
    <source>
        <dbReference type="EMBL" id="CAK9259883.1"/>
    </source>
</evidence>
<keyword evidence="9 11" id="KW-0472">Membrane</keyword>
<evidence type="ECO:0000256" key="7">
    <source>
        <dbReference type="ARBA" id="ARBA00023054"/>
    </source>
</evidence>
<accession>A0ABP0VZE5</accession>
<dbReference type="PANTHER" id="PTHR22593">
    <property type="entry name" value="TRANSMEMBRANE PROTEIN 18"/>
    <property type="match status" value="1"/>
</dbReference>
<evidence type="ECO:0000256" key="8">
    <source>
        <dbReference type="ARBA" id="ARBA00023125"/>
    </source>
</evidence>
<dbReference type="PANTHER" id="PTHR22593:SF2">
    <property type="entry name" value="TRANSMEMBRANE PROTEIN 18"/>
    <property type="match status" value="1"/>
</dbReference>
<dbReference type="Proteomes" id="UP001497444">
    <property type="component" value="Chromosome 12"/>
</dbReference>
<name>A0ABP0VZE5_9BRYO</name>
<dbReference type="Pfam" id="PF14770">
    <property type="entry name" value="TMEM18"/>
    <property type="match status" value="1"/>
</dbReference>
<keyword evidence="10" id="KW-0539">Nucleus</keyword>
<keyword evidence="7" id="KW-0175">Coiled coil</keyword>